<keyword evidence="11" id="KW-1185">Reference proteome</keyword>
<dbReference type="InterPro" id="IPR017972">
    <property type="entry name" value="Cyt_P450_CS"/>
</dbReference>
<keyword evidence="4 8" id="KW-0479">Metal-binding</keyword>
<dbReference type="Proteomes" id="UP000319160">
    <property type="component" value="Unassembled WGS sequence"/>
</dbReference>
<dbReference type="PROSITE" id="PS00086">
    <property type="entry name" value="CYTOCHROME_P450"/>
    <property type="match status" value="1"/>
</dbReference>
<evidence type="ECO:0000256" key="5">
    <source>
        <dbReference type="ARBA" id="ARBA00023002"/>
    </source>
</evidence>
<dbReference type="PRINTS" id="PR00463">
    <property type="entry name" value="EP450I"/>
</dbReference>
<evidence type="ECO:0000256" key="6">
    <source>
        <dbReference type="ARBA" id="ARBA00023004"/>
    </source>
</evidence>
<dbReference type="GO" id="GO:0004497">
    <property type="term" value="F:monooxygenase activity"/>
    <property type="evidence" value="ECO:0007669"/>
    <property type="project" value="UniProtKB-KW"/>
</dbReference>
<dbReference type="Gene3D" id="1.10.630.10">
    <property type="entry name" value="Cytochrome P450"/>
    <property type="match status" value="1"/>
</dbReference>
<keyword evidence="7 9" id="KW-0503">Monooxygenase</keyword>
<reference evidence="11" key="1">
    <citation type="submission" date="2019-06" db="EMBL/GenBank/DDBJ databases">
        <title>Draft genome sequence of the griseofulvin-producing fungus Xylaria cubensis strain G536.</title>
        <authorList>
            <person name="Mead M.E."/>
            <person name="Raja H.A."/>
            <person name="Steenwyk J.L."/>
            <person name="Knowles S.L."/>
            <person name="Oberlies N.H."/>
            <person name="Rokas A."/>
        </authorList>
    </citation>
    <scope>NUCLEOTIDE SEQUENCE [LARGE SCALE GENOMIC DNA]</scope>
    <source>
        <strain evidence="11">G536</strain>
    </source>
</reference>
<dbReference type="InterPro" id="IPR036396">
    <property type="entry name" value="Cyt_P450_sf"/>
</dbReference>
<evidence type="ECO:0000256" key="8">
    <source>
        <dbReference type="PIRSR" id="PIRSR602401-1"/>
    </source>
</evidence>
<evidence type="ECO:0000256" key="2">
    <source>
        <dbReference type="ARBA" id="ARBA00010617"/>
    </source>
</evidence>
<dbReference type="InterPro" id="IPR050364">
    <property type="entry name" value="Cytochrome_P450_fung"/>
</dbReference>
<dbReference type="AlphaFoldDB" id="A0A553HJR5"/>
<dbReference type="PRINTS" id="PR00385">
    <property type="entry name" value="P450"/>
</dbReference>
<feature type="binding site" description="axial binding residue" evidence="8">
    <location>
        <position position="444"/>
    </location>
    <ligand>
        <name>heme</name>
        <dbReference type="ChEBI" id="CHEBI:30413"/>
    </ligand>
    <ligandPart>
        <name>Fe</name>
        <dbReference type="ChEBI" id="CHEBI:18248"/>
    </ligandPart>
</feature>
<evidence type="ECO:0008006" key="12">
    <source>
        <dbReference type="Google" id="ProtNLM"/>
    </source>
</evidence>
<evidence type="ECO:0000256" key="9">
    <source>
        <dbReference type="RuleBase" id="RU000461"/>
    </source>
</evidence>
<name>A0A553HJR5_9PEZI</name>
<dbReference type="CDD" id="cd11065">
    <property type="entry name" value="CYP64-like"/>
    <property type="match status" value="1"/>
</dbReference>
<protein>
    <recommendedName>
        <fullName evidence="12">Cytochrome P450</fullName>
    </recommendedName>
</protein>
<sequence length="533" mass="59818">MSSTPSLLLGLGVGFLITYVASRFLCLLNNQNRPPLPPGPKGLPLLGNLNDLPKPGILEAHHWLQHKELYGPISSVTVLGKSIVIINDAQLAFELLEKRSAKYSSRPKQLFASELVGWEKTIGLSPYNGRFRAMRKNLSRVIGSNKAATQFHDIQHTEMAHFLLHVLSNPDNLQEHIRKAVGAVVLKIAYGYTAESHRPDVLINMVGDCMEKFARAAVPGAFMVDMFPLLRKLPNWAPGAAFKKLARECASELSDVTEKPYAFVKHQMAQDKHEASFLSRLIETGDTDTEKNEIDKWSAMSLYTAGADTTVSAIACFFLAMVLYPEVQKHAQEEIDRIIGNDRLPTTADRDSLPYINAVVKETLRWHPVAPMGLPHESTEDDMCDGYLIPKGSMVFANIWHFTHDPDVYRDPTAFRPERFLAGDDHEPELNPEKFVFGFGRRVCPGRFLAENSLFLIVAQSLAVFNIDRSHNTDDHHDLQRQSLFQAGVVSHPSPYNASIKPRSSHHEKIIRSLEETYPWQQSDAEILESCYG</sequence>
<dbReference type="OrthoDB" id="2789670at2759"/>
<evidence type="ECO:0000256" key="4">
    <source>
        <dbReference type="ARBA" id="ARBA00022723"/>
    </source>
</evidence>
<evidence type="ECO:0000256" key="3">
    <source>
        <dbReference type="ARBA" id="ARBA00022617"/>
    </source>
</evidence>
<dbReference type="GO" id="GO:0016705">
    <property type="term" value="F:oxidoreductase activity, acting on paired donors, with incorporation or reduction of molecular oxygen"/>
    <property type="evidence" value="ECO:0007669"/>
    <property type="project" value="InterPro"/>
</dbReference>
<dbReference type="InterPro" id="IPR002401">
    <property type="entry name" value="Cyt_P450_E_grp-I"/>
</dbReference>
<accession>A0A553HJR5</accession>
<gene>
    <name evidence="10" type="ORF">FHL15_010961</name>
</gene>
<evidence type="ECO:0000313" key="10">
    <source>
        <dbReference type="EMBL" id="TRX88163.1"/>
    </source>
</evidence>
<proteinExistence type="inferred from homology"/>
<dbReference type="EMBL" id="VFLP01000098">
    <property type="protein sequence ID" value="TRX88163.1"/>
    <property type="molecule type" value="Genomic_DNA"/>
</dbReference>
<comment type="cofactor">
    <cofactor evidence="1 8">
        <name>heme</name>
        <dbReference type="ChEBI" id="CHEBI:30413"/>
    </cofactor>
</comment>
<organism evidence="10 11">
    <name type="scientific">Xylaria flabelliformis</name>
    <dbReference type="NCBI Taxonomy" id="2512241"/>
    <lineage>
        <taxon>Eukaryota</taxon>
        <taxon>Fungi</taxon>
        <taxon>Dikarya</taxon>
        <taxon>Ascomycota</taxon>
        <taxon>Pezizomycotina</taxon>
        <taxon>Sordariomycetes</taxon>
        <taxon>Xylariomycetidae</taxon>
        <taxon>Xylariales</taxon>
        <taxon>Xylariaceae</taxon>
        <taxon>Xylaria</taxon>
    </lineage>
</organism>
<evidence type="ECO:0000256" key="1">
    <source>
        <dbReference type="ARBA" id="ARBA00001971"/>
    </source>
</evidence>
<dbReference type="PANTHER" id="PTHR46300:SF7">
    <property type="entry name" value="P450, PUTATIVE (EUROFUNG)-RELATED"/>
    <property type="match status" value="1"/>
</dbReference>
<keyword evidence="5 9" id="KW-0560">Oxidoreductase</keyword>
<comment type="caution">
    <text evidence="10">The sequence shown here is derived from an EMBL/GenBank/DDBJ whole genome shotgun (WGS) entry which is preliminary data.</text>
</comment>
<dbReference type="STRING" id="2512241.A0A553HJR5"/>
<dbReference type="PANTHER" id="PTHR46300">
    <property type="entry name" value="P450, PUTATIVE (EUROFUNG)-RELATED-RELATED"/>
    <property type="match status" value="1"/>
</dbReference>
<keyword evidence="6 8" id="KW-0408">Iron</keyword>
<dbReference type="GO" id="GO:0005506">
    <property type="term" value="F:iron ion binding"/>
    <property type="evidence" value="ECO:0007669"/>
    <property type="project" value="InterPro"/>
</dbReference>
<dbReference type="InterPro" id="IPR001128">
    <property type="entry name" value="Cyt_P450"/>
</dbReference>
<keyword evidence="3 8" id="KW-0349">Heme</keyword>
<evidence type="ECO:0000313" key="11">
    <source>
        <dbReference type="Proteomes" id="UP000319160"/>
    </source>
</evidence>
<evidence type="ECO:0000256" key="7">
    <source>
        <dbReference type="ARBA" id="ARBA00023033"/>
    </source>
</evidence>
<comment type="similarity">
    <text evidence="2 9">Belongs to the cytochrome P450 family.</text>
</comment>
<dbReference type="GO" id="GO:0020037">
    <property type="term" value="F:heme binding"/>
    <property type="evidence" value="ECO:0007669"/>
    <property type="project" value="InterPro"/>
</dbReference>
<dbReference type="Pfam" id="PF00067">
    <property type="entry name" value="p450"/>
    <property type="match status" value="1"/>
</dbReference>
<dbReference type="SUPFAM" id="SSF48264">
    <property type="entry name" value="Cytochrome P450"/>
    <property type="match status" value="1"/>
</dbReference>